<dbReference type="InterPro" id="IPR036188">
    <property type="entry name" value="FAD/NAD-bd_sf"/>
</dbReference>
<evidence type="ECO:0000256" key="4">
    <source>
        <dbReference type="ARBA" id="ARBA00022719"/>
    </source>
</evidence>
<keyword evidence="8" id="KW-0496">Mitochondrion</keyword>
<dbReference type="EMBL" id="HBIA01013557">
    <property type="protein sequence ID" value="CAE0235040.1"/>
    <property type="molecule type" value="Transcribed_RNA"/>
</dbReference>
<comment type="similarity">
    <text evidence="9">Belongs to the SQRD family.</text>
</comment>
<evidence type="ECO:0000256" key="2">
    <source>
        <dbReference type="ARBA" id="ARBA00004173"/>
    </source>
</evidence>
<comment type="subcellular location">
    <subcellularLocation>
        <location evidence="2">Mitochondrion</location>
    </subcellularLocation>
</comment>
<dbReference type="InterPro" id="IPR015904">
    <property type="entry name" value="Sulphide_quinone_reductase"/>
</dbReference>
<dbReference type="GO" id="GO:0048038">
    <property type="term" value="F:quinone binding"/>
    <property type="evidence" value="ECO:0007669"/>
    <property type="project" value="UniProtKB-KW"/>
</dbReference>
<keyword evidence="5" id="KW-0274">FAD</keyword>
<evidence type="ECO:0000256" key="9">
    <source>
        <dbReference type="ARBA" id="ARBA00060891"/>
    </source>
</evidence>
<evidence type="ECO:0000256" key="5">
    <source>
        <dbReference type="ARBA" id="ARBA00022827"/>
    </source>
</evidence>
<dbReference type="PANTHER" id="PTHR10632">
    <property type="entry name" value="SULFIDE:QUINONE OXIDOREDUCTASE"/>
    <property type="match status" value="1"/>
</dbReference>
<evidence type="ECO:0000313" key="11">
    <source>
        <dbReference type="EMBL" id="CAE0235040.1"/>
    </source>
</evidence>
<sequence>MTKSGMPITYDYLVVASGLELRYDQIPGSLEALDDQLCPAGSMYRLDYAKKMSRIRQNFKGGKAIFTLPVMPVKCGGAPQKVMYLSEESFRKNGVRDKCDIHFYTSVASMFPNCEKYAKALKPIAEAKGIDVHFKHLIQSVDGNNRTAKFKNLDTEEMVDVDFDLLHVVPPQTSHQFVRESPLAAENGFLDVEQFTLRHNKFNNIWGLGDVCNLPTAKTAAAIFSQSPVVAHQIQNSVKNLPSNAKYDGYSSCPLYTGDKQLMLMEFKYGGIPNETFRSNQEVPHRFFYHVKKDIFPSVYWQFVPTGKWFGKRTIFAPKF</sequence>
<evidence type="ECO:0000256" key="3">
    <source>
        <dbReference type="ARBA" id="ARBA00022630"/>
    </source>
</evidence>
<evidence type="ECO:0000256" key="7">
    <source>
        <dbReference type="ARBA" id="ARBA00023002"/>
    </source>
</evidence>
<evidence type="ECO:0000256" key="8">
    <source>
        <dbReference type="ARBA" id="ARBA00023128"/>
    </source>
</evidence>
<dbReference type="GO" id="GO:0070224">
    <property type="term" value="F:sulfide:quinone oxidoreductase activity"/>
    <property type="evidence" value="ECO:0007669"/>
    <property type="project" value="TreeGrafter"/>
</dbReference>
<dbReference type="GO" id="GO:0005739">
    <property type="term" value="C:mitochondrion"/>
    <property type="evidence" value="ECO:0007669"/>
    <property type="project" value="UniProtKB-SubCell"/>
</dbReference>
<accession>A0A7S3CR54</accession>
<reference evidence="11" key="1">
    <citation type="submission" date="2021-01" db="EMBL/GenBank/DDBJ databases">
        <authorList>
            <person name="Corre E."/>
            <person name="Pelletier E."/>
            <person name="Niang G."/>
            <person name="Scheremetjew M."/>
            <person name="Finn R."/>
            <person name="Kale V."/>
            <person name="Holt S."/>
            <person name="Cochrane G."/>
            <person name="Meng A."/>
            <person name="Brown T."/>
            <person name="Cohen L."/>
        </authorList>
    </citation>
    <scope>NUCLEOTIDE SEQUENCE</scope>
    <source>
        <strain evidence="11">Ras09</strain>
    </source>
</reference>
<evidence type="ECO:0000256" key="1">
    <source>
        <dbReference type="ARBA" id="ARBA00001974"/>
    </source>
</evidence>
<dbReference type="FunFam" id="3.50.50.60:FF:000034">
    <property type="entry name" value="sulfide:quinone oxidoreductase, mitochondrial"/>
    <property type="match status" value="1"/>
</dbReference>
<dbReference type="PANTHER" id="PTHR10632:SF2">
    <property type="entry name" value="SULFIDE:QUINONE OXIDOREDUCTASE, MITOCHONDRIAL"/>
    <property type="match status" value="1"/>
</dbReference>
<organism evidence="11">
    <name type="scientific">Strombidium rassoulzadegani</name>
    <dbReference type="NCBI Taxonomy" id="1082188"/>
    <lineage>
        <taxon>Eukaryota</taxon>
        <taxon>Sar</taxon>
        <taxon>Alveolata</taxon>
        <taxon>Ciliophora</taxon>
        <taxon>Intramacronucleata</taxon>
        <taxon>Spirotrichea</taxon>
        <taxon>Oligotrichia</taxon>
        <taxon>Strombidiidae</taxon>
        <taxon>Strombidium</taxon>
    </lineage>
</organism>
<protein>
    <recommendedName>
        <fullName evidence="10">Sulfide:quinone oxidoreductase, mitochondrial</fullName>
    </recommendedName>
</protein>
<evidence type="ECO:0000256" key="10">
    <source>
        <dbReference type="ARBA" id="ARBA00070160"/>
    </source>
</evidence>
<dbReference type="Gene3D" id="3.50.50.100">
    <property type="match status" value="1"/>
</dbReference>
<dbReference type="GO" id="GO:0071949">
    <property type="term" value="F:FAD binding"/>
    <property type="evidence" value="ECO:0007669"/>
    <property type="project" value="TreeGrafter"/>
</dbReference>
<keyword evidence="6" id="KW-0809">Transit peptide</keyword>
<keyword evidence="7" id="KW-0560">Oxidoreductase</keyword>
<gene>
    <name evidence="11" type="ORF">SRAS04492_LOCUS6847</name>
</gene>
<proteinExistence type="inferred from homology"/>
<dbReference type="GO" id="GO:0070221">
    <property type="term" value="P:sulfide oxidation, using sulfide:quinone oxidoreductase"/>
    <property type="evidence" value="ECO:0007669"/>
    <property type="project" value="TreeGrafter"/>
</dbReference>
<evidence type="ECO:0000256" key="6">
    <source>
        <dbReference type="ARBA" id="ARBA00022946"/>
    </source>
</evidence>
<comment type="cofactor">
    <cofactor evidence="1">
        <name>FAD</name>
        <dbReference type="ChEBI" id="CHEBI:57692"/>
    </cofactor>
</comment>
<keyword evidence="3" id="KW-0285">Flavoprotein</keyword>
<name>A0A7S3CR54_9SPIT</name>
<dbReference type="SUPFAM" id="SSF51905">
    <property type="entry name" value="FAD/NAD(P)-binding domain"/>
    <property type="match status" value="2"/>
</dbReference>
<keyword evidence="4" id="KW-0874">Quinone</keyword>
<dbReference type="AlphaFoldDB" id="A0A7S3CR54"/>